<keyword evidence="3 5" id="KW-0067">ATP-binding</keyword>
<dbReference type="PANTHER" id="PTHR45991:SF1">
    <property type="entry name" value="PACHYTENE CHECKPOINT PROTEIN 2 HOMOLOG"/>
    <property type="match status" value="1"/>
</dbReference>
<dbReference type="InterPro" id="IPR044539">
    <property type="entry name" value="Pch2-like"/>
</dbReference>
<evidence type="ECO:0000313" key="8">
    <source>
        <dbReference type="Proteomes" id="UP001516400"/>
    </source>
</evidence>
<dbReference type="InterPro" id="IPR027417">
    <property type="entry name" value="P-loop_NTPase"/>
</dbReference>
<sequence length="416" mass="47027">MSDTIIVEVVLKNKKSQLESTVQECVLKYFKSNPISPGCIIKTFPNDIILRDLVECIIIDDVPESQENFIDFSFFKIHWYIYTVNYSKPMVQNEYSSDGEINIATHLVLPNADLTNSWENLYFDNDIKDNLLKYAHTMMKFSDNGIDGNVVTCNKVILLHGPPGTGKTSLCKALSHKLAVRMQERYHSGLFIEVNSHSLFSRYFSESGKLVTQMFSSIRDVIENGNILVCVLIDEVESLAHAREQCLSGVEPSDSIRVVNAVLTQIDQIKRYPNVLILATSNLTKSIDLAFIDRADIKQYLGLPKVPAIYKIYVSCLQELQRVNILDNNVKFEPLSTILKINLDNLNEISRKLLEICEKSSGLSGRALRKVPFISHALFCNADNNSVWDFLIAMDKAVEKEKGDRTVFDQVAIVST</sequence>
<evidence type="ECO:0000256" key="3">
    <source>
        <dbReference type="ARBA" id="ARBA00022840"/>
    </source>
</evidence>
<dbReference type="PRINTS" id="PR00300">
    <property type="entry name" value="CLPPROTEASEA"/>
</dbReference>
<keyword evidence="8" id="KW-1185">Reference proteome</keyword>
<dbReference type="InterPro" id="IPR003593">
    <property type="entry name" value="AAA+_ATPase"/>
</dbReference>
<accession>A0ABD2NXN4</accession>
<evidence type="ECO:0000256" key="5">
    <source>
        <dbReference type="RuleBase" id="RU003651"/>
    </source>
</evidence>
<comment type="similarity">
    <text evidence="1">Belongs to the AAA ATPase family. PCH2 subfamily.</text>
</comment>
<keyword evidence="2 5" id="KW-0547">Nucleotide-binding</keyword>
<dbReference type="FunFam" id="3.40.50.300:FF:001494">
    <property type="entry name" value="Pachytene checkpoint component Pch2"/>
    <property type="match status" value="1"/>
</dbReference>
<organism evidence="7 8">
    <name type="scientific">Cryptolaemus montrouzieri</name>
    <dbReference type="NCBI Taxonomy" id="559131"/>
    <lineage>
        <taxon>Eukaryota</taxon>
        <taxon>Metazoa</taxon>
        <taxon>Ecdysozoa</taxon>
        <taxon>Arthropoda</taxon>
        <taxon>Hexapoda</taxon>
        <taxon>Insecta</taxon>
        <taxon>Pterygota</taxon>
        <taxon>Neoptera</taxon>
        <taxon>Endopterygota</taxon>
        <taxon>Coleoptera</taxon>
        <taxon>Polyphaga</taxon>
        <taxon>Cucujiformia</taxon>
        <taxon>Coccinelloidea</taxon>
        <taxon>Coccinellidae</taxon>
        <taxon>Scymninae</taxon>
        <taxon>Scymnini</taxon>
        <taxon>Cryptolaemus</taxon>
    </lineage>
</organism>
<dbReference type="EMBL" id="JABFTP020000144">
    <property type="protein sequence ID" value="KAL3283425.1"/>
    <property type="molecule type" value="Genomic_DNA"/>
</dbReference>
<dbReference type="PROSITE" id="PS00674">
    <property type="entry name" value="AAA"/>
    <property type="match status" value="1"/>
</dbReference>
<dbReference type="InterPro" id="IPR003959">
    <property type="entry name" value="ATPase_AAA_core"/>
</dbReference>
<dbReference type="AlphaFoldDB" id="A0ABD2NXN4"/>
<evidence type="ECO:0000256" key="1">
    <source>
        <dbReference type="ARBA" id="ARBA00007271"/>
    </source>
</evidence>
<dbReference type="InterPro" id="IPR001270">
    <property type="entry name" value="ClpA/B"/>
</dbReference>
<evidence type="ECO:0000259" key="6">
    <source>
        <dbReference type="SMART" id="SM00382"/>
    </source>
</evidence>
<dbReference type="SUPFAM" id="SSF52540">
    <property type="entry name" value="P-loop containing nucleoside triphosphate hydrolases"/>
    <property type="match status" value="1"/>
</dbReference>
<evidence type="ECO:0000256" key="4">
    <source>
        <dbReference type="ARBA" id="ARBA00023254"/>
    </source>
</evidence>
<dbReference type="PANTHER" id="PTHR45991">
    <property type="entry name" value="PACHYTENE CHECKPOINT PROTEIN 2"/>
    <property type="match status" value="1"/>
</dbReference>
<dbReference type="Pfam" id="PF23242">
    <property type="entry name" value="AAA_lid_TRIP13_C"/>
    <property type="match status" value="1"/>
</dbReference>
<dbReference type="Gene3D" id="3.40.50.300">
    <property type="entry name" value="P-loop containing nucleotide triphosphate hydrolases"/>
    <property type="match status" value="1"/>
</dbReference>
<dbReference type="InterPro" id="IPR003960">
    <property type="entry name" value="ATPase_AAA_CS"/>
</dbReference>
<dbReference type="Pfam" id="PF00004">
    <property type="entry name" value="AAA"/>
    <property type="match status" value="1"/>
</dbReference>
<protein>
    <recommendedName>
        <fullName evidence="6">AAA+ ATPase domain-containing protein</fullName>
    </recommendedName>
</protein>
<evidence type="ECO:0000256" key="2">
    <source>
        <dbReference type="ARBA" id="ARBA00022741"/>
    </source>
</evidence>
<proteinExistence type="inferred from homology"/>
<feature type="domain" description="AAA+ ATPase" evidence="6">
    <location>
        <begin position="153"/>
        <end position="305"/>
    </location>
</feature>
<gene>
    <name evidence="7" type="ORF">HHI36_006570</name>
</gene>
<name>A0ABD2NXN4_9CUCU</name>
<comment type="caution">
    <text evidence="7">The sequence shown here is derived from an EMBL/GenBank/DDBJ whole genome shotgun (WGS) entry which is preliminary data.</text>
</comment>
<evidence type="ECO:0000313" key="7">
    <source>
        <dbReference type="EMBL" id="KAL3283425.1"/>
    </source>
</evidence>
<dbReference type="Proteomes" id="UP001516400">
    <property type="component" value="Unassembled WGS sequence"/>
</dbReference>
<keyword evidence="4" id="KW-0469">Meiosis</keyword>
<reference evidence="7 8" key="1">
    <citation type="journal article" date="2021" name="BMC Biol.">
        <title>Horizontally acquired antibacterial genes associated with adaptive radiation of ladybird beetles.</title>
        <authorList>
            <person name="Li H.S."/>
            <person name="Tang X.F."/>
            <person name="Huang Y.H."/>
            <person name="Xu Z.Y."/>
            <person name="Chen M.L."/>
            <person name="Du X.Y."/>
            <person name="Qiu B.Y."/>
            <person name="Chen P.T."/>
            <person name="Zhang W."/>
            <person name="Slipinski A."/>
            <person name="Escalona H.E."/>
            <person name="Waterhouse R.M."/>
            <person name="Zwick A."/>
            <person name="Pang H."/>
        </authorList>
    </citation>
    <scope>NUCLEOTIDE SEQUENCE [LARGE SCALE GENOMIC DNA]</scope>
    <source>
        <strain evidence="7">SYSU2018</strain>
    </source>
</reference>
<dbReference type="InterPro" id="IPR058249">
    <property type="entry name" value="Pch2_C"/>
</dbReference>
<dbReference type="GO" id="GO:0005524">
    <property type="term" value="F:ATP binding"/>
    <property type="evidence" value="ECO:0007669"/>
    <property type="project" value="UniProtKB-KW"/>
</dbReference>
<dbReference type="SMART" id="SM00382">
    <property type="entry name" value="AAA"/>
    <property type="match status" value="1"/>
</dbReference>
<dbReference type="GO" id="GO:0051321">
    <property type="term" value="P:meiotic cell cycle"/>
    <property type="evidence" value="ECO:0007669"/>
    <property type="project" value="UniProtKB-KW"/>
</dbReference>